<name>A0AB38A5W1_9ACTN</name>
<dbReference type="PROSITE" id="PS51257">
    <property type="entry name" value="PROKAR_LIPOPROTEIN"/>
    <property type="match status" value="1"/>
</dbReference>
<proteinExistence type="predicted"/>
<dbReference type="PANTHER" id="PTHR30024">
    <property type="entry name" value="ALIPHATIC SULFONATES-BINDING PROTEIN-RELATED"/>
    <property type="match status" value="1"/>
</dbReference>
<dbReference type="Proteomes" id="UP000183687">
    <property type="component" value="Unassembled WGS sequence"/>
</dbReference>
<reference evidence="2 3" key="1">
    <citation type="submission" date="2016-10" db="EMBL/GenBank/DDBJ databases">
        <authorList>
            <person name="Varghese N."/>
            <person name="Submissions S."/>
        </authorList>
    </citation>
    <scope>NUCLEOTIDE SEQUENCE [LARGE SCALE GENOMIC DNA]</scope>
    <source>
        <strain evidence="2 3">DSM 20586</strain>
    </source>
</reference>
<dbReference type="InterPro" id="IPR027024">
    <property type="entry name" value="UCP027386_ABC_sbc_TM0202"/>
</dbReference>
<dbReference type="PANTHER" id="PTHR30024:SF46">
    <property type="entry name" value="ABC TRANSPORTER, SUBSTRATE-BINDING LIPOPROTEIN"/>
    <property type="match status" value="1"/>
</dbReference>
<dbReference type="InterPro" id="IPR015168">
    <property type="entry name" value="SsuA/THI5"/>
</dbReference>
<dbReference type="RefSeq" id="WP_002563283.1">
    <property type="nucleotide sequence ID" value="NZ_CALJSN010000006.1"/>
</dbReference>
<feature type="domain" description="SsuA/THI5-like" evidence="1">
    <location>
        <begin position="82"/>
        <end position="286"/>
    </location>
</feature>
<comment type="caution">
    <text evidence="2">The sequence shown here is derived from an EMBL/GenBank/DDBJ whole genome shotgun (WGS) entry which is preliminary data.</text>
</comment>
<evidence type="ECO:0000313" key="3">
    <source>
        <dbReference type="Proteomes" id="UP000183687"/>
    </source>
</evidence>
<dbReference type="Pfam" id="PF09084">
    <property type="entry name" value="NMT1"/>
    <property type="match status" value="1"/>
</dbReference>
<dbReference type="AlphaFoldDB" id="A0AB38A5W1"/>
<sequence length="351" mass="36710">MNQLVSRREALGLFGAGCLLTLSACSSTSKNKDSAPKTEQAASTVTVRVAALKGPTAIGLLPMMKDTSGIPTADSATTPQKAEGITYSYTISGAPDQVLPLVIKGDTDIALVPSNVASVLYNKTKGAVQVIDINTLGVLSIVSADTSISTFADLAGRTVYLAGQGASPEYTFRYLLNQAGLADKVTLEFKSEHTECVALLSSDPQAVAILPQPFTTAAMAKNTSLKAPIALADVWSEYAKDTGSQFVTGVTVVRKEFAQQYPDAITDFLARHTRSVDAVNNDPASAAALVVEAGIVANEKIAEAAIPNCNIVSVTGEAMKKALSGYLSVLNEFDPTSVGGKLPDDDFYYSV</sequence>
<dbReference type="PIRSF" id="PIRSF027386">
    <property type="entry name" value="UCP027386_ABC_sbc_TM0202"/>
    <property type="match status" value="1"/>
</dbReference>
<accession>A0AB38A5W1</accession>
<evidence type="ECO:0000259" key="1">
    <source>
        <dbReference type="Pfam" id="PF09084"/>
    </source>
</evidence>
<dbReference type="EMBL" id="FNSH01000001">
    <property type="protein sequence ID" value="SEB56534.1"/>
    <property type="molecule type" value="Genomic_DNA"/>
</dbReference>
<evidence type="ECO:0000313" key="2">
    <source>
        <dbReference type="EMBL" id="SEB56534.1"/>
    </source>
</evidence>
<protein>
    <submittedName>
        <fullName evidence="2">NitT/TauT family transport system substrate-binding protein</fullName>
    </submittedName>
</protein>
<gene>
    <name evidence="2" type="ORF">SAMN04489746_0617</name>
</gene>
<dbReference type="Gene3D" id="3.40.190.10">
    <property type="entry name" value="Periplasmic binding protein-like II"/>
    <property type="match status" value="2"/>
</dbReference>
<organism evidence="2 3">
    <name type="scientific">Atopobium minutum</name>
    <dbReference type="NCBI Taxonomy" id="1381"/>
    <lineage>
        <taxon>Bacteria</taxon>
        <taxon>Bacillati</taxon>
        <taxon>Actinomycetota</taxon>
        <taxon>Coriobacteriia</taxon>
        <taxon>Coriobacteriales</taxon>
        <taxon>Atopobiaceae</taxon>
        <taxon>Atopobium</taxon>
    </lineage>
</organism>
<dbReference type="SUPFAM" id="SSF53850">
    <property type="entry name" value="Periplasmic binding protein-like II"/>
    <property type="match status" value="1"/>
</dbReference>